<protein>
    <submittedName>
        <fullName evidence="1">Uncharacterized protein</fullName>
    </submittedName>
</protein>
<dbReference type="EMBL" id="BKCJ011848126">
    <property type="protein sequence ID" value="GFD58052.1"/>
    <property type="molecule type" value="Genomic_DNA"/>
</dbReference>
<name>A0A699XD91_TANCI</name>
<organism evidence="1">
    <name type="scientific">Tanacetum cinerariifolium</name>
    <name type="common">Dalmatian daisy</name>
    <name type="synonym">Chrysanthemum cinerariifolium</name>
    <dbReference type="NCBI Taxonomy" id="118510"/>
    <lineage>
        <taxon>Eukaryota</taxon>
        <taxon>Viridiplantae</taxon>
        <taxon>Streptophyta</taxon>
        <taxon>Embryophyta</taxon>
        <taxon>Tracheophyta</taxon>
        <taxon>Spermatophyta</taxon>
        <taxon>Magnoliopsida</taxon>
        <taxon>eudicotyledons</taxon>
        <taxon>Gunneridae</taxon>
        <taxon>Pentapetalae</taxon>
        <taxon>asterids</taxon>
        <taxon>campanulids</taxon>
        <taxon>Asterales</taxon>
        <taxon>Asteraceae</taxon>
        <taxon>Asteroideae</taxon>
        <taxon>Anthemideae</taxon>
        <taxon>Anthemidinae</taxon>
        <taxon>Tanacetum</taxon>
    </lineage>
</organism>
<sequence>FAHDVAAADFTEFVGGQAADVAEQLEPRNGFADHAFGQHRVAIDHGYHSAVIRHVARDGAEAECQTVTLAGTGDAHEVQGHVWRRVV</sequence>
<accession>A0A699XD91</accession>
<gene>
    <name evidence="1" type="ORF">Tci_930021</name>
</gene>
<dbReference type="AlphaFoldDB" id="A0A699XD91"/>
<feature type="non-terminal residue" evidence="1">
    <location>
        <position position="87"/>
    </location>
</feature>
<comment type="caution">
    <text evidence="1">The sequence shown here is derived from an EMBL/GenBank/DDBJ whole genome shotgun (WGS) entry which is preliminary data.</text>
</comment>
<reference evidence="1" key="1">
    <citation type="journal article" date="2019" name="Sci. Rep.">
        <title>Draft genome of Tanacetum cinerariifolium, the natural source of mosquito coil.</title>
        <authorList>
            <person name="Yamashiro T."/>
            <person name="Shiraishi A."/>
            <person name="Satake H."/>
            <person name="Nakayama K."/>
        </authorList>
    </citation>
    <scope>NUCLEOTIDE SEQUENCE</scope>
</reference>
<feature type="non-terminal residue" evidence="1">
    <location>
        <position position="1"/>
    </location>
</feature>
<evidence type="ECO:0000313" key="1">
    <source>
        <dbReference type="EMBL" id="GFD58052.1"/>
    </source>
</evidence>
<proteinExistence type="predicted"/>